<protein>
    <submittedName>
        <fullName evidence="6">Alpha-mannosidase</fullName>
    </submittedName>
</protein>
<dbReference type="Gene3D" id="3.20.110.10">
    <property type="entry name" value="Glycoside hydrolase 38, N terminal domain"/>
    <property type="match status" value="1"/>
</dbReference>
<dbReference type="GO" id="GO:0046872">
    <property type="term" value="F:metal ion binding"/>
    <property type="evidence" value="ECO:0007669"/>
    <property type="project" value="UniProtKB-KW"/>
</dbReference>
<evidence type="ECO:0000256" key="3">
    <source>
        <dbReference type="ARBA" id="ARBA00022801"/>
    </source>
</evidence>
<dbReference type="KEGG" id="spad:DVK44_29930"/>
<dbReference type="RefSeq" id="WP_114663754.1">
    <property type="nucleotide sequence ID" value="NZ_CP031194.1"/>
</dbReference>
<dbReference type="Pfam" id="PF07748">
    <property type="entry name" value="Glyco_hydro_38C"/>
    <property type="match status" value="1"/>
</dbReference>
<dbReference type="GO" id="GO:0004559">
    <property type="term" value="F:alpha-mannosidase activity"/>
    <property type="evidence" value="ECO:0007669"/>
    <property type="project" value="InterPro"/>
</dbReference>
<dbReference type="FunFam" id="1.20.1270.50:FF:000004">
    <property type="entry name" value="alpha-mannosidase 2C1 isoform X1"/>
    <property type="match status" value="1"/>
</dbReference>
<dbReference type="Proteomes" id="UP000253868">
    <property type="component" value="Chromosome"/>
</dbReference>
<proteinExistence type="inferred from homology"/>
<dbReference type="SMART" id="SM00872">
    <property type="entry name" value="Alpha-mann_mid"/>
    <property type="match status" value="1"/>
</dbReference>
<dbReference type="GO" id="GO:0006013">
    <property type="term" value="P:mannose metabolic process"/>
    <property type="evidence" value="ECO:0007669"/>
    <property type="project" value="InterPro"/>
</dbReference>
<dbReference type="InterPro" id="IPR054723">
    <property type="entry name" value="Ams1-like_N"/>
</dbReference>
<dbReference type="OrthoDB" id="9772207at2"/>
<dbReference type="SUPFAM" id="SSF88713">
    <property type="entry name" value="Glycoside hydrolase/deacetylase"/>
    <property type="match status" value="1"/>
</dbReference>
<evidence type="ECO:0000313" key="6">
    <source>
        <dbReference type="EMBL" id="AXG81213.1"/>
    </source>
</evidence>
<comment type="similarity">
    <text evidence="1">Belongs to the glycosyl hydrolase 38 family.</text>
</comment>
<dbReference type="InterPro" id="IPR011682">
    <property type="entry name" value="Glyco_hydro_38_C"/>
</dbReference>
<evidence type="ECO:0000256" key="2">
    <source>
        <dbReference type="ARBA" id="ARBA00022723"/>
    </source>
</evidence>
<organism evidence="6 7">
    <name type="scientific">Streptomyces paludis</name>
    <dbReference type="NCBI Taxonomy" id="2282738"/>
    <lineage>
        <taxon>Bacteria</taxon>
        <taxon>Bacillati</taxon>
        <taxon>Actinomycetota</taxon>
        <taxon>Actinomycetes</taxon>
        <taxon>Kitasatosporales</taxon>
        <taxon>Streptomycetaceae</taxon>
        <taxon>Streptomyces</taxon>
    </lineage>
</organism>
<evidence type="ECO:0000256" key="1">
    <source>
        <dbReference type="ARBA" id="ARBA00009792"/>
    </source>
</evidence>
<dbReference type="InterPro" id="IPR011013">
    <property type="entry name" value="Gal_mutarotase_sf_dom"/>
</dbReference>
<dbReference type="InterPro" id="IPR015341">
    <property type="entry name" value="Glyco_hydro_38_cen"/>
</dbReference>
<dbReference type="InterPro" id="IPR000602">
    <property type="entry name" value="Glyco_hydro_38_N"/>
</dbReference>
<dbReference type="SUPFAM" id="SSF74650">
    <property type="entry name" value="Galactose mutarotase-like"/>
    <property type="match status" value="1"/>
</dbReference>
<evidence type="ECO:0000313" key="7">
    <source>
        <dbReference type="Proteomes" id="UP000253868"/>
    </source>
</evidence>
<keyword evidence="4" id="KW-0326">Glycosidase</keyword>
<name>A0A345HWY9_9ACTN</name>
<dbReference type="Gene3D" id="2.70.98.30">
    <property type="entry name" value="Golgi alpha-mannosidase II, domain 4"/>
    <property type="match status" value="1"/>
</dbReference>
<dbReference type="AlphaFoldDB" id="A0A345HWY9"/>
<dbReference type="PANTHER" id="PTHR46017">
    <property type="entry name" value="ALPHA-MANNOSIDASE 2C1"/>
    <property type="match status" value="1"/>
</dbReference>
<dbReference type="InterPro" id="IPR028995">
    <property type="entry name" value="Glyco_hydro_57/38_cen_sf"/>
</dbReference>
<dbReference type="SUPFAM" id="SSF88688">
    <property type="entry name" value="Families 57/38 glycoside transferase middle domain"/>
    <property type="match status" value="1"/>
</dbReference>
<keyword evidence="2" id="KW-0479">Metal-binding</keyword>
<gene>
    <name evidence="6" type="ORF">DVK44_29930</name>
</gene>
<dbReference type="InterPro" id="IPR037094">
    <property type="entry name" value="Glyco_hydro_38_cen_sf"/>
</dbReference>
<keyword evidence="7" id="KW-1185">Reference proteome</keyword>
<dbReference type="FunFam" id="3.20.110.10:FF:000002">
    <property type="entry name" value="alpha-mannosidase 2C1 isoform X1"/>
    <property type="match status" value="1"/>
</dbReference>
<evidence type="ECO:0000256" key="4">
    <source>
        <dbReference type="ARBA" id="ARBA00023295"/>
    </source>
</evidence>
<dbReference type="Pfam" id="PF01074">
    <property type="entry name" value="Glyco_hydro_38N"/>
    <property type="match status" value="1"/>
</dbReference>
<dbReference type="InterPro" id="IPR027291">
    <property type="entry name" value="Glyco_hydro_38_N_sf"/>
</dbReference>
<dbReference type="InterPro" id="IPR041147">
    <property type="entry name" value="GH38_C"/>
</dbReference>
<dbReference type="GO" id="GO:0030246">
    <property type="term" value="F:carbohydrate binding"/>
    <property type="evidence" value="ECO:0007669"/>
    <property type="project" value="InterPro"/>
</dbReference>
<dbReference type="Gene3D" id="2.60.40.2220">
    <property type="match status" value="1"/>
</dbReference>
<evidence type="ECO:0000259" key="5">
    <source>
        <dbReference type="SMART" id="SM00872"/>
    </source>
</evidence>
<dbReference type="Pfam" id="PF09261">
    <property type="entry name" value="Alpha-mann_mid"/>
    <property type="match status" value="1"/>
</dbReference>
<dbReference type="CDD" id="cd10789">
    <property type="entry name" value="GH38N_AMII_ER_cytosolic"/>
    <property type="match status" value="1"/>
</dbReference>
<keyword evidence="3" id="KW-0378">Hydrolase</keyword>
<dbReference type="GO" id="GO:0009313">
    <property type="term" value="P:oligosaccharide catabolic process"/>
    <property type="evidence" value="ECO:0007669"/>
    <property type="project" value="TreeGrafter"/>
</dbReference>
<accession>A0A345HWY9</accession>
<dbReference type="EMBL" id="CP031194">
    <property type="protein sequence ID" value="AXG81213.1"/>
    <property type="molecule type" value="Genomic_DNA"/>
</dbReference>
<reference evidence="7" key="1">
    <citation type="submission" date="2018-07" db="EMBL/GenBank/DDBJ databases">
        <authorList>
            <person name="Zhao J."/>
        </authorList>
    </citation>
    <scope>NUCLEOTIDE SEQUENCE [LARGE SCALE GENOMIC DNA]</scope>
    <source>
        <strain evidence="7">GSSD-12</strain>
    </source>
</reference>
<dbReference type="Pfam" id="PF22907">
    <property type="entry name" value="Ams1-like_1st"/>
    <property type="match status" value="1"/>
</dbReference>
<dbReference type="Pfam" id="PF17677">
    <property type="entry name" value="Glyco_hydro38C2"/>
    <property type="match status" value="1"/>
</dbReference>
<dbReference type="PANTHER" id="PTHR46017:SF1">
    <property type="entry name" value="ALPHA-MANNOSIDASE 2C1"/>
    <property type="match status" value="1"/>
</dbReference>
<sequence>MHDDRSLVEGRLKRVLDERVRPAVYPESVPLDIAVWTAPGEPVPVEEGLAGPVAPVAVGDRWGAPWGTSWFRVSGTVPAHWAGRTVEAILDLGFDENMPGFQCEGLVYRPDGTPVKGLNPRNQWVRIGAPVAGGEEVLLHIEAASNPVILDYHPFLPTQLGDKETAGSEPQYRLARMDLAVFDETVWELIQDFEVLGELMAELPLEGARRWDILRAIGHALDAIDLQDVNGTAAAARERLAGVLATPAPATAHRLSAVGHAHIDSAWLWPLRETVRKVARTTANMTALLDDEPEFVFAMSQAQQFAWIKEHRPEVYAKVKKAVADGRFVPAGGMWVESDTNMPGSEAMARQFVHGKRFFLEEFGIENDEAWLPDTFGFAAGLPQIIKAAGSKWLLTQKISWSTINKFPHHTFNWEGIDGTRIFTHFPPVDTYNCSMTGEQIAHAAKNFKEKGVARHSLAPTGWGDGGGGTTREMIAKAARLKSLEGSATVEWEAPAEFFAKAEAEYANPPVWVGELYLELHRATLTSQAKTKQGNRRSEHLLREAELWAATAAVRAGAPYPYEELDRIWKTVLLHQFHDILPGSSIAWVHREAAKTYERVAAELNTVIGDAQRALAGDPAGGTELLFNSAPHPRGGVAAGAAGPATAGAGVELSPREGGGYVLGNGLLEVGIDERGLIVSAYDISAERETVAPGAAANLLQIHPDFPNQWDAWDVDEFYRNTVTDLTGLDELTPVEGGVRIVRTFGASKVTQLLTLAPGVKRLDIDTEVDWHETEKFLKAAFPLDIHAERYASETQFGHVFRATHTNTSWEAAKFEACNHRFVHLEEPGWGVALVNDSTYGHDVTRTVRAADAGTTTTVRVSLLRAPRFPDPETDQGVHRFRHSLVPGAGIGDAVREGYRVNLPERRITGTDAEVAPLVTVDNDAVVVSAVKLADDGSGDVVVRLYESAGGRARARVGLGFTAGALAVTDLLERPLADTEPPALEEGAVRLSLRPFELITLRLTRG</sequence>
<dbReference type="Gene3D" id="1.20.1270.50">
    <property type="entry name" value="Glycoside hydrolase family 38, central domain"/>
    <property type="match status" value="1"/>
</dbReference>
<dbReference type="InterPro" id="IPR011330">
    <property type="entry name" value="Glyco_hydro/deAcase_b/a-brl"/>
</dbReference>
<feature type="domain" description="Glycoside hydrolase family 38 central" evidence="5">
    <location>
        <begin position="519"/>
        <end position="597"/>
    </location>
</feature>